<accession>A0A6A6E169</accession>
<dbReference type="Proteomes" id="UP000800200">
    <property type="component" value="Unassembled WGS sequence"/>
</dbReference>
<protein>
    <recommendedName>
        <fullName evidence="1">Tyrosine specific protein phosphatases domain-containing protein</fullName>
    </recommendedName>
</protein>
<gene>
    <name evidence="2" type="ORF">K469DRAFT_666745</name>
</gene>
<dbReference type="EMBL" id="ML994638">
    <property type="protein sequence ID" value="KAF2184319.1"/>
    <property type="molecule type" value="Genomic_DNA"/>
</dbReference>
<dbReference type="Pfam" id="PF13350">
    <property type="entry name" value="Y_phosphatase3"/>
    <property type="match status" value="1"/>
</dbReference>
<keyword evidence="3" id="KW-1185">Reference proteome</keyword>
<evidence type="ECO:0000259" key="1">
    <source>
        <dbReference type="PROSITE" id="PS50056"/>
    </source>
</evidence>
<sequence>MATEPLHYDLKKLVETDITDVIDASTINTILSKPPFIPIPGIVNLRDIGIDASPYIRPDLIFRSGGLNALSDSSKAQLKDELDIKLILDLRSDREIARSPDPVIEGVKNLHLTSTIVPSPINLEEFIVNGGKDGYVKMYGEILEIHKPSIRAALEWLRDEGTPLLFHCTAGKDRTGVLAAVILGLAGTPNNIIAHNYALTRLAIEPHREALTATLRMWHKDWSYDTPGMKEFSEVKASFMLGALGMVKQKYGGMEGYVKNRLGFSEEEVQKIKKVLKSE</sequence>
<dbReference type="SUPFAM" id="SSF52799">
    <property type="entry name" value="(Phosphotyrosine protein) phosphatases II"/>
    <property type="match status" value="1"/>
</dbReference>
<dbReference type="InterPro" id="IPR016130">
    <property type="entry name" value="Tyr_Pase_AS"/>
</dbReference>
<dbReference type="PANTHER" id="PTHR31126">
    <property type="entry name" value="TYROSINE-PROTEIN PHOSPHATASE"/>
    <property type="match status" value="1"/>
</dbReference>
<dbReference type="InterPro" id="IPR000387">
    <property type="entry name" value="Tyr_Pase_dom"/>
</dbReference>
<dbReference type="OrthoDB" id="449382at2759"/>
<dbReference type="Gene3D" id="3.90.190.10">
    <property type="entry name" value="Protein tyrosine phosphatase superfamily"/>
    <property type="match status" value="1"/>
</dbReference>
<dbReference type="AlphaFoldDB" id="A0A6A6E169"/>
<dbReference type="GO" id="GO:0004721">
    <property type="term" value="F:phosphoprotein phosphatase activity"/>
    <property type="evidence" value="ECO:0007669"/>
    <property type="project" value="InterPro"/>
</dbReference>
<dbReference type="PROSITE" id="PS50056">
    <property type="entry name" value="TYR_PHOSPHATASE_2"/>
    <property type="match status" value="1"/>
</dbReference>
<dbReference type="InterPro" id="IPR026893">
    <property type="entry name" value="Tyr/Ser_Pase_IphP-type"/>
</dbReference>
<reference evidence="2" key="1">
    <citation type="journal article" date="2020" name="Stud. Mycol.">
        <title>101 Dothideomycetes genomes: a test case for predicting lifestyles and emergence of pathogens.</title>
        <authorList>
            <person name="Haridas S."/>
            <person name="Albert R."/>
            <person name="Binder M."/>
            <person name="Bloem J."/>
            <person name="Labutti K."/>
            <person name="Salamov A."/>
            <person name="Andreopoulos B."/>
            <person name="Baker S."/>
            <person name="Barry K."/>
            <person name="Bills G."/>
            <person name="Bluhm B."/>
            <person name="Cannon C."/>
            <person name="Castanera R."/>
            <person name="Culley D."/>
            <person name="Daum C."/>
            <person name="Ezra D."/>
            <person name="Gonzalez J."/>
            <person name="Henrissat B."/>
            <person name="Kuo A."/>
            <person name="Liang C."/>
            <person name="Lipzen A."/>
            <person name="Lutzoni F."/>
            <person name="Magnuson J."/>
            <person name="Mondo S."/>
            <person name="Nolan M."/>
            <person name="Ohm R."/>
            <person name="Pangilinan J."/>
            <person name="Park H.-J."/>
            <person name="Ramirez L."/>
            <person name="Alfaro M."/>
            <person name="Sun H."/>
            <person name="Tritt A."/>
            <person name="Yoshinaga Y."/>
            <person name="Zwiers L.-H."/>
            <person name="Turgeon B."/>
            <person name="Goodwin S."/>
            <person name="Spatafora J."/>
            <person name="Crous P."/>
            <person name="Grigoriev I."/>
        </authorList>
    </citation>
    <scope>NUCLEOTIDE SEQUENCE</scope>
    <source>
        <strain evidence="2">CBS 207.26</strain>
    </source>
</reference>
<dbReference type="PANTHER" id="PTHR31126:SF1">
    <property type="entry name" value="TYROSINE SPECIFIC PROTEIN PHOSPHATASES DOMAIN-CONTAINING PROTEIN"/>
    <property type="match status" value="1"/>
</dbReference>
<dbReference type="PROSITE" id="PS00383">
    <property type="entry name" value="TYR_PHOSPHATASE_1"/>
    <property type="match status" value="1"/>
</dbReference>
<feature type="domain" description="Tyrosine specific protein phosphatases" evidence="1">
    <location>
        <begin position="133"/>
        <end position="183"/>
    </location>
</feature>
<proteinExistence type="predicted"/>
<name>A0A6A6E169_9PEZI</name>
<evidence type="ECO:0000313" key="3">
    <source>
        <dbReference type="Proteomes" id="UP000800200"/>
    </source>
</evidence>
<organism evidence="2 3">
    <name type="scientific">Zopfia rhizophila CBS 207.26</name>
    <dbReference type="NCBI Taxonomy" id="1314779"/>
    <lineage>
        <taxon>Eukaryota</taxon>
        <taxon>Fungi</taxon>
        <taxon>Dikarya</taxon>
        <taxon>Ascomycota</taxon>
        <taxon>Pezizomycotina</taxon>
        <taxon>Dothideomycetes</taxon>
        <taxon>Dothideomycetes incertae sedis</taxon>
        <taxon>Zopfiaceae</taxon>
        <taxon>Zopfia</taxon>
    </lineage>
</organism>
<dbReference type="InterPro" id="IPR029021">
    <property type="entry name" value="Prot-tyrosine_phosphatase-like"/>
</dbReference>
<evidence type="ECO:0000313" key="2">
    <source>
        <dbReference type="EMBL" id="KAF2184319.1"/>
    </source>
</evidence>